<dbReference type="AlphaFoldDB" id="A0A8C4Q5R3"/>
<dbReference type="InterPro" id="IPR005078">
    <property type="entry name" value="Peptidase_C54"/>
</dbReference>
<evidence type="ECO:0000256" key="3">
    <source>
        <dbReference type="ARBA" id="ARBA00022448"/>
    </source>
</evidence>
<dbReference type="PANTHER" id="PTHR22624:SF49">
    <property type="entry name" value="CYSTEINE PROTEASE"/>
    <property type="match status" value="1"/>
</dbReference>
<keyword evidence="4 11" id="KW-0963">Cytoplasm</keyword>
<keyword evidence="6 11" id="KW-0378">Hydrolase</keyword>
<evidence type="ECO:0000256" key="2">
    <source>
        <dbReference type="ARBA" id="ARBA00010958"/>
    </source>
</evidence>
<dbReference type="SUPFAM" id="SSF54001">
    <property type="entry name" value="Cysteine proteinases"/>
    <property type="match status" value="1"/>
</dbReference>
<dbReference type="GO" id="GO:0016485">
    <property type="term" value="P:protein processing"/>
    <property type="evidence" value="ECO:0007669"/>
    <property type="project" value="TreeGrafter"/>
</dbReference>
<evidence type="ECO:0000256" key="9">
    <source>
        <dbReference type="ARBA" id="ARBA00023006"/>
    </source>
</evidence>
<dbReference type="GeneTree" id="ENSGT00530000063000"/>
<reference evidence="14" key="1">
    <citation type="submission" date="2025-08" db="UniProtKB">
        <authorList>
            <consortium name="Ensembl"/>
        </authorList>
    </citation>
    <scope>IDENTIFICATION</scope>
</reference>
<dbReference type="InterPro" id="IPR046792">
    <property type="entry name" value="Peptidase_C54_cat"/>
</dbReference>
<protein>
    <recommendedName>
        <fullName evidence="11">Cysteine protease</fullName>
        <ecNumber evidence="11">3.4.22.-</ecNumber>
    </recommendedName>
</protein>
<organism evidence="14 15">
    <name type="scientific">Eptatretus burgeri</name>
    <name type="common">Inshore hagfish</name>
    <dbReference type="NCBI Taxonomy" id="7764"/>
    <lineage>
        <taxon>Eukaryota</taxon>
        <taxon>Metazoa</taxon>
        <taxon>Chordata</taxon>
        <taxon>Craniata</taxon>
        <taxon>Vertebrata</taxon>
        <taxon>Cyclostomata</taxon>
        <taxon>Myxini</taxon>
        <taxon>Myxiniformes</taxon>
        <taxon>Myxinidae</taxon>
        <taxon>Eptatretinae</taxon>
        <taxon>Eptatretus</taxon>
    </lineage>
</organism>
<evidence type="ECO:0000256" key="12">
    <source>
        <dbReference type="SAM" id="MobiDB-lite"/>
    </source>
</evidence>
<evidence type="ECO:0000313" key="15">
    <source>
        <dbReference type="Proteomes" id="UP000694388"/>
    </source>
</evidence>
<keyword evidence="3" id="KW-0813">Transport</keyword>
<sequence length="356" mass="39819">MIFFSGGTGPTSDSGWGCMLRCGQMVLAQALLLLHLGREWRWKEGLKQPAAYYRVLHCFLDQKDCLYSIHQIAQMGVGEGKAVGQWYGPNTVAQVLRKLSLFDDWSSLSVHVAMDNTVVIEDIRKLCLTSSTKPHEHEPCERYSEQGASYRSSWRPLLLLVPLRLGLTDVNTAYISSLKACLTSPYSLGFIGGQPNSAHYFIGFVGEELLFLDPHTVQPAVDVSDDDMMGETGEMTNADCSYHCMHPPCRMDMSQLDPSIALGFFCCTEHDFDSWCEHIRTVMCGNQLPMFELVTTRPKHWPPFVLPSGPSDQAGGAVRREDELREENVLASWPRSRGWTTAPSRSTSRQRTDSGS</sequence>
<dbReference type="GO" id="GO:0035973">
    <property type="term" value="P:aggrephagy"/>
    <property type="evidence" value="ECO:0007669"/>
    <property type="project" value="TreeGrafter"/>
</dbReference>
<comment type="function">
    <text evidence="11">Cysteine protease that plays a key role in autophagy by mediating both proteolytic activation and delipidation of ATG8 family proteins.</text>
</comment>
<dbReference type="InterPro" id="IPR038765">
    <property type="entry name" value="Papain-like_cys_pep_sf"/>
</dbReference>
<accession>A0A8C4Q5R3</accession>
<dbReference type="GO" id="GO:0019786">
    <property type="term" value="F:protein-phosphatidylethanolamide deconjugating activity"/>
    <property type="evidence" value="ECO:0007669"/>
    <property type="project" value="InterPro"/>
</dbReference>
<evidence type="ECO:0000256" key="1">
    <source>
        <dbReference type="ARBA" id="ARBA00004496"/>
    </source>
</evidence>
<keyword evidence="15" id="KW-1185">Reference proteome</keyword>
<feature type="region of interest" description="Disordered" evidence="12">
    <location>
        <begin position="304"/>
        <end position="356"/>
    </location>
</feature>
<feature type="domain" description="Peptidase C54 catalytic" evidence="13">
    <location>
        <begin position="7"/>
        <end position="277"/>
    </location>
</feature>
<feature type="compositionally biased region" description="Basic and acidic residues" evidence="12">
    <location>
        <begin position="318"/>
        <end position="328"/>
    </location>
</feature>
<name>A0A8C4Q5R3_EPTBU</name>
<proteinExistence type="inferred from homology"/>
<evidence type="ECO:0000256" key="4">
    <source>
        <dbReference type="ARBA" id="ARBA00022490"/>
    </source>
</evidence>
<comment type="catalytic activity">
    <reaction evidence="10">
        <text>[protein]-C-terminal L-amino acid-glycyl-phosphatidylethanolamide + H2O = [protein]-C-terminal L-amino acid-glycine + a 1,2-diacyl-sn-glycero-3-phosphoethanolamine</text>
        <dbReference type="Rhea" id="RHEA:67548"/>
        <dbReference type="Rhea" id="RHEA-COMP:17323"/>
        <dbReference type="Rhea" id="RHEA-COMP:17324"/>
        <dbReference type="ChEBI" id="CHEBI:15377"/>
        <dbReference type="ChEBI" id="CHEBI:64612"/>
        <dbReference type="ChEBI" id="CHEBI:172940"/>
        <dbReference type="ChEBI" id="CHEBI:172941"/>
    </reaction>
    <physiologicalReaction direction="left-to-right" evidence="10">
        <dbReference type="Rhea" id="RHEA:67549"/>
    </physiologicalReaction>
</comment>
<dbReference type="GO" id="GO:0004197">
    <property type="term" value="F:cysteine-type endopeptidase activity"/>
    <property type="evidence" value="ECO:0007669"/>
    <property type="project" value="TreeGrafter"/>
</dbReference>
<keyword evidence="8 11" id="KW-0653">Protein transport</keyword>
<comment type="similarity">
    <text evidence="2 11">Belongs to the peptidase C54 family.</text>
</comment>
<evidence type="ECO:0000256" key="10">
    <source>
        <dbReference type="ARBA" id="ARBA00029362"/>
    </source>
</evidence>
<dbReference type="GO" id="GO:0034727">
    <property type="term" value="P:piecemeal microautophagy of the nucleus"/>
    <property type="evidence" value="ECO:0007669"/>
    <property type="project" value="TreeGrafter"/>
</dbReference>
<evidence type="ECO:0000256" key="7">
    <source>
        <dbReference type="ARBA" id="ARBA00022807"/>
    </source>
</evidence>
<evidence type="ECO:0000259" key="13">
    <source>
        <dbReference type="Pfam" id="PF03416"/>
    </source>
</evidence>
<keyword evidence="9 11" id="KW-0072">Autophagy</keyword>
<keyword evidence="5 11" id="KW-0645">Protease</keyword>
<feature type="compositionally biased region" description="Polar residues" evidence="12">
    <location>
        <begin position="338"/>
        <end position="356"/>
    </location>
</feature>
<dbReference type="Proteomes" id="UP000694388">
    <property type="component" value="Unplaced"/>
</dbReference>
<keyword evidence="7" id="KW-0788">Thiol protease</keyword>
<dbReference type="Pfam" id="PF03416">
    <property type="entry name" value="Peptidase_C54"/>
    <property type="match status" value="1"/>
</dbReference>
<reference evidence="14" key="2">
    <citation type="submission" date="2025-09" db="UniProtKB">
        <authorList>
            <consortium name="Ensembl"/>
        </authorList>
    </citation>
    <scope>IDENTIFICATION</scope>
</reference>
<evidence type="ECO:0000256" key="8">
    <source>
        <dbReference type="ARBA" id="ARBA00022927"/>
    </source>
</evidence>
<evidence type="ECO:0000256" key="11">
    <source>
        <dbReference type="RuleBase" id="RU363115"/>
    </source>
</evidence>
<dbReference type="GO" id="GO:0000045">
    <property type="term" value="P:autophagosome assembly"/>
    <property type="evidence" value="ECO:0007669"/>
    <property type="project" value="TreeGrafter"/>
</dbReference>
<evidence type="ECO:0000256" key="6">
    <source>
        <dbReference type="ARBA" id="ARBA00022801"/>
    </source>
</evidence>
<dbReference type="GO" id="GO:0015031">
    <property type="term" value="P:protein transport"/>
    <property type="evidence" value="ECO:0007669"/>
    <property type="project" value="UniProtKB-KW"/>
</dbReference>
<dbReference type="GO" id="GO:0005737">
    <property type="term" value="C:cytoplasm"/>
    <property type="evidence" value="ECO:0007669"/>
    <property type="project" value="UniProtKB-SubCell"/>
</dbReference>
<evidence type="ECO:0000313" key="14">
    <source>
        <dbReference type="Ensembl" id="ENSEBUP00000010387.1"/>
    </source>
</evidence>
<dbReference type="GO" id="GO:0000423">
    <property type="term" value="P:mitophagy"/>
    <property type="evidence" value="ECO:0007669"/>
    <property type="project" value="TreeGrafter"/>
</dbReference>
<dbReference type="PANTHER" id="PTHR22624">
    <property type="entry name" value="CYSTEINE PROTEASE ATG4"/>
    <property type="match status" value="1"/>
</dbReference>
<comment type="subcellular location">
    <subcellularLocation>
        <location evidence="1 11">Cytoplasm</location>
    </subcellularLocation>
</comment>
<evidence type="ECO:0000256" key="5">
    <source>
        <dbReference type="ARBA" id="ARBA00022670"/>
    </source>
</evidence>
<dbReference type="EC" id="3.4.22.-" evidence="11"/>
<dbReference type="Ensembl" id="ENSEBUT00000010934.1">
    <property type="protein sequence ID" value="ENSEBUP00000010387.1"/>
    <property type="gene ID" value="ENSEBUG00000006674.1"/>
</dbReference>